<evidence type="ECO:0000256" key="1">
    <source>
        <dbReference type="SAM" id="Coils"/>
    </source>
</evidence>
<accession>A0A6J2XT39</accession>
<dbReference type="InParanoid" id="A0A6J2XT39"/>
<dbReference type="OrthoDB" id="539213at2759"/>
<dbReference type="Proteomes" id="UP000504635">
    <property type="component" value="Unplaced"/>
</dbReference>
<feature type="coiled-coil region" evidence="1">
    <location>
        <begin position="117"/>
        <end position="144"/>
    </location>
</feature>
<dbReference type="SUPFAM" id="SSF48403">
    <property type="entry name" value="Ankyrin repeat"/>
    <property type="match status" value="1"/>
</dbReference>
<sequence length="303" mass="35798">MDSPVISPTTEVIRKLEELEFADKYTKDKKMEKIRDFIASPQFNEPRNDGLDTLIIFIRKGQYESKHFFDCIKLLVDNNIDINYKDDEGRTALSWAKEIYIKEQIRRLGLVEVDEDNKNKSRLINESNKRLKQLKMTIELLEGKVKILDPQSILSSDWFKRLENCQKEGNIDYISGINKYETKYENGNKFNPIEECFKEKWLIPIAYILDTECTNGKVAVLGKENENKEILLKLTLREDEKICEFLCGILRKFQLKSHSYMDCYRKIMDIIKNKNQQNLYSILNGKDYLGRTPLFYAIRLYII</sequence>
<name>A0A6J2XT39_SITOR</name>
<organism evidence="2 3">
    <name type="scientific">Sitophilus oryzae</name>
    <name type="common">Rice weevil</name>
    <name type="synonym">Curculio oryzae</name>
    <dbReference type="NCBI Taxonomy" id="7048"/>
    <lineage>
        <taxon>Eukaryota</taxon>
        <taxon>Metazoa</taxon>
        <taxon>Ecdysozoa</taxon>
        <taxon>Arthropoda</taxon>
        <taxon>Hexapoda</taxon>
        <taxon>Insecta</taxon>
        <taxon>Pterygota</taxon>
        <taxon>Neoptera</taxon>
        <taxon>Endopterygota</taxon>
        <taxon>Coleoptera</taxon>
        <taxon>Polyphaga</taxon>
        <taxon>Cucujiformia</taxon>
        <taxon>Curculionidae</taxon>
        <taxon>Dryophthorinae</taxon>
        <taxon>Sitophilus</taxon>
    </lineage>
</organism>
<dbReference type="GeneID" id="115881370"/>
<keyword evidence="1" id="KW-0175">Coiled coil</keyword>
<dbReference type="InterPro" id="IPR036770">
    <property type="entry name" value="Ankyrin_rpt-contain_sf"/>
</dbReference>
<evidence type="ECO:0000313" key="2">
    <source>
        <dbReference type="Proteomes" id="UP000504635"/>
    </source>
</evidence>
<dbReference type="RefSeq" id="XP_030754683.1">
    <property type="nucleotide sequence ID" value="XM_030898823.1"/>
</dbReference>
<evidence type="ECO:0000313" key="3">
    <source>
        <dbReference type="RefSeq" id="XP_030754683.1"/>
    </source>
</evidence>
<dbReference type="AlphaFoldDB" id="A0A6J2XT39"/>
<keyword evidence="2" id="KW-1185">Reference proteome</keyword>
<proteinExistence type="predicted"/>
<dbReference type="KEGG" id="soy:115881370"/>
<reference evidence="3" key="1">
    <citation type="submission" date="2025-08" db="UniProtKB">
        <authorList>
            <consortium name="RefSeq"/>
        </authorList>
    </citation>
    <scope>IDENTIFICATION</scope>
    <source>
        <tissue evidence="3">Gonads</tissue>
    </source>
</reference>
<dbReference type="Gene3D" id="1.25.40.20">
    <property type="entry name" value="Ankyrin repeat-containing domain"/>
    <property type="match status" value="1"/>
</dbReference>
<gene>
    <name evidence="3" type="primary">LOC115881370</name>
</gene>
<protein>
    <submittedName>
        <fullName evidence="3">Uncharacterized protein LOC115881370</fullName>
    </submittedName>
</protein>